<evidence type="ECO:0000256" key="3">
    <source>
        <dbReference type="SAM" id="MobiDB-lite"/>
    </source>
</evidence>
<dbReference type="HOGENOM" id="CLU_000504_2_1_1"/>
<name>K3WKL7_GLOUD</name>
<dbReference type="GO" id="GO:0019887">
    <property type="term" value="F:protein kinase regulator activity"/>
    <property type="evidence" value="ECO:0007669"/>
    <property type="project" value="TreeGrafter"/>
</dbReference>
<dbReference type="SMART" id="SM01349">
    <property type="entry name" value="TOG"/>
    <property type="match status" value="2"/>
</dbReference>
<evidence type="ECO:0000259" key="4">
    <source>
        <dbReference type="SMART" id="SM01349"/>
    </source>
</evidence>
<evidence type="ECO:0000313" key="5">
    <source>
        <dbReference type="EnsemblProtists" id="PYU1_T005509"/>
    </source>
</evidence>
<dbReference type="GO" id="GO:0006417">
    <property type="term" value="P:regulation of translation"/>
    <property type="evidence" value="ECO:0007669"/>
    <property type="project" value="TreeGrafter"/>
</dbReference>
<feature type="repeat" description="HEAT" evidence="2">
    <location>
        <begin position="1068"/>
        <end position="1105"/>
    </location>
</feature>
<feature type="region of interest" description="Disordered" evidence="3">
    <location>
        <begin position="46"/>
        <end position="73"/>
    </location>
</feature>
<dbReference type="EMBL" id="GL376633">
    <property type="status" value="NOT_ANNOTATED_CDS"/>
    <property type="molecule type" value="Genomic_DNA"/>
</dbReference>
<feature type="repeat" description="HEAT" evidence="2">
    <location>
        <begin position="869"/>
        <end position="905"/>
    </location>
</feature>
<dbReference type="InterPro" id="IPR057546">
    <property type="entry name" value="HEAT_GCN1"/>
</dbReference>
<evidence type="ECO:0000313" key="6">
    <source>
        <dbReference type="Proteomes" id="UP000019132"/>
    </source>
</evidence>
<dbReference type="GO" id="GO:0005829">
    <property type="term" value="C:cytosol"/>
    <property type="evidence" value="ECO:0007669"/>
    <property type="project" value="TreeGrafter"/>
</dbReference>
<dbReference type="OMA" id="MCSMIND"/>
<dbReference type="Pfam" id="PF23271">
    <property type="entry name" value="HEAT_GCN1"/>
    <property type="match status" value="2"/>
</dbReference>
<dbReference type="Gene3D" id="1.25.10.10">
    <property type="entry name" value="Leucine-rich Repeat Variant"/>
    <property type="match status" value="6"/>
</dbReference>
<dbReference type="SUPFAM" id="SSF48371">
    <property type="entry name" value="ARM repeat"/>
    <property type="match status" value="4"/>
</dbReference>
<dbReference type="InParanoid" id="K3WKL7"/>
<dbReference type="PANTHER" id="PTHR23346:SF7">
    <property type="entry name" value="STALLED RIBOSOME SENSOR GCN1"/>
    <property type="match status" value="1"/>
</dbReference>
<dbReference type="PROSITE" id="PS50077">
    <property type="entry name" value="HEAT_REPEAT"/>
    <property type="match status" value="4"/>
</dbReference>
<dbReference type="Pfam" id="PF24984">
    <property type="entry name" value="HEAT_EF3_GNC1"/>
    <property type="match status" value="1"/>
</dbReference>
<reference evidence="6" key="2">
    <citation type="submission" date="2010-04" db="EMBL/GenBank/DDBJ databases">
        <authorList>
            <person name="Buell R."/>
            <person name="Hamilton J."/>
            <person name="Hostetler J."/>
        </authorList>
    </citation>
    <scope>NUCLEOTIDE SEQUENCE [LARGE SCALE GENOMIC DNA]</scope>
    <source>
        <strain evidence="6">DAOM:BR144</strain>
    </source>
</reference>
<dbReference type="InterPro" id="IPR016024">
    <property type="entry name" value="ARM-type_fold"/>
</dbReference>
<dbReference type="InterPro" id="IPR011989">
    <property type="entry name" value="ARM-like"/>
</dbReference>
<feature type="region of interest" description="Disordered" evidence="3">
    <location>
        <begin position="173"/>
        <end position="205"/>
    </location>
</feature>
<dbReference type="Proteomes" id="UP000019132">
    <property type="component" value="Unassembled WGS sequence"/>
</dbReference>
<keyword evidence="1" id="KW-0677">Repeat</keyword>
<dbReference type="Pfam" id="PF25801">
    <property type="entry name" value="HEAT_GCN1_C_2"/>
    <property type="match status" value="1"/>
</dbReference>
<protein>
    <recommendedName>
        <fullName evidence="4">TOG domain-containing protein</fullName>
    </recommendedName>
</protein>
<feature type="domain" description="TOG" evidence="4">
    <location>
        <begin position="786"/>
        <end position="1006"/>
    </location>
</feature>
<dbReference type="GO" id="GO:0034198">
    <property type="term" value="P:cellular response to amino acid starvation"/>
    <property type="evidence" value="ECO:0007669"/>
    <property type="project" value="TreeGrafter"/>
</dbReference>
<dbReference type="PANTHER" id="PTHR23346">
    <property type="entry name" value="TRANSLATIONAL ACTIVATOR GCN1-RELATED"/>
    <property type="match status" value="1"/>
</dbReference>
<dbReference type="Pfam" id="PF24987">
    <property type="entry name" value="HEAT_EF3_N"/>
    <property type="match status" value="1"/>
</dbReference>
<accession>K3WKL7</accession>
<dbReference type="InterPro" id="IPR034085">
    <property type="entry name" value="TOG"/>
</dbReference>
<evidence type="ECO:0000256" key="1">
    <source>
        <dbReference type="ARBA" id="ARBA00022737"/>
    </source>
</evidence>
<dbReference type="VEuPathDB" id="FungiDB:PYU1_G005498"/>
<feature type="compositionally biased region" description="Acidic residues" evidence="3">
    <location>
        <begin position="57"/>
        <end position="71"/>
    </location>
</feature>
<feature type="repeat" description="HEAT" evidence="2">
    <location>
        <begin position="1420"/>
        <end position="1458"/>
    </location>
</feature>
<proteinExistence type="predicted"/>
<organism evidence="5 6">
    <name type="scientific">Globisporangium ultimum (strain ATCC 200006 / CBS 805.95 / DAOM BR144)</name>
    <name type="common">Pythium ultimum</name>
    <dbReference type="NCBI Taxonomy" id="431595"/>
    <lineage>
        <taxon>Eukaryota</taxon>
        <taxon>Sar</taxon>
        <taxon>Stramenopiles</taxon>
        <taxon>Oomycota</taxon>
        <taxon>Peronosporomycetes</taxon>
        <taxon>Pythiales</taxon>
        <taxon>Pythiaceae</taxon>
        <taxon>Globisporangium</taxon>
    </lineage>
</organism>
<dbReference type="InterPro" id="IPR021133">
    <property type="entry name" value="HEAT_type_2"/>
</dbReference>
<sequence length="2092" mass="226907">MHNEVREALFARVFLLAHHPFLVSGTKQETFSSEWNHIKARFLSPAATEGADKKDADEEDEDEEKEEEETTDDRIDHLIEANDSIKQSIADLLASQSEGLLFSSIPAERMAAQRMLASLLNFAGNGEGESVALHNVIEDLLVKRIDEEQIGAVTDLEVNVFFTPFDELYVPKKKGEADADSGASSSKRRGGAGRRGNEDEQWEQQVREELEKKKALATKAKASYTSEEKTQLAQQQTLRTALKQKIQVVDYVLETIEVLAAVRPDELHPALPYLLRSFSVLFECAIFEKESGAALRSIAKAISPELLRHHYEDVADSLRVVLQLQLLDSRSEKTRVVTQMLDLFSRMLAGLMEYVFGFQFDSEADFDGDAPVNHVGPPTFHLIYPVLRTLIHLEPSLRHWALPLFAVHARMIPEEEEEEIGDVAAQRLLRKEMIVLTLFLLSQKAAGGCAPITNPDLEPMKLLTNLLLGPSLSSSEWAPLLGDDGLLSEFGEVRHAVLQALAQVAESDESEQLHSTSNPLLTSRLFFACFDTDTANQSIAKSIWDSTASELTRLFAGPLLVLLNHRHANVRESAALAIADGMKQFPETITPVINNLKSQFLSNLPKPLDTLDEFGIPKVRRAGQGEMKEEPQTYLPRCGVGLCLEKAVLVATFSKENVMDVMSFVIEHGLGDSNATVRTQMRKTGIQVVDAFGGGANTSQLLQVFEKFLDTKPSDDAKHEIYDHQREGVVVCLGALAKHMDKTDPKVSSIVDSLLEALSIPSESVQRSVAACLAPLIPAVKGRSTDIMDDLLVRTTTGETFGERIGAAFGVSAVVKGLGISALKQHDIIPRLEESMKTGGANARQGAMLVFECLSQRLGILFEPYIIVILPIMLKCSADASPQVRDAASQTAKGIMANLSAHGVKLVLPSLLRALEDSAWRTKQSGIQILGSMAYCAPRQLGSCLPQVVPKLMAALTDSHPKVRESGKSALRDIGSVVRNPEIASISSALLNALEDPNKFTPEALQQLQSTSFVHSIDAPSLALVMPIITRGLKDRGGDAKKKSALIVGSMCSMINDAKDLIPYMDMVLPSLKSQLMDPIPEVRAVAAKAMGKLVKGLGEKHFSDILAWLLDAMKGDFGSVERSGAAQGLCEVLVALGKDRVEATLFDEIFPLARHPKYSVREGVLWIIAFLPPAFGKGFSVFLGDALPIVVSGLSDEAESVRDVAMHAGHVVVNAHAISHTKDILPSLEAGLFDDSWRIRQSSVALLGDLMYRISGTRAVGLNESSGDFDDDDDAAGSAAGDKAIIKVLGMERRNAILASLYIIRSDTSAVVRQSALQVWKSVVANTPKTLRQILEALMTSIVNALSGSNVEKQTMAGRTLGEIVRKLGEHVLPEVVPILRSGLSPKNSSGMRQGVCIGLAEVIECSSKKLIEDYVDTLVDAVLDGLCDELPEVRNSAAQAFDVLQKSIGYRAIDETVPSLLQRIRSHDADAQERALLGLQEILRVKSREVLPYLIPRLLTTPVTPPAARAISRVAQATGAVIHLQIERIFGVFISQYVALSSTNPAVADAIKVSLRDVVLSVENPGVHWLAIELCKYCESEVVQERALAFYLIGEFCGHTKTQYNDQVALYLKQIVVHLNDTEGDVVQAASDAFKGMNATLRPEQLGDHIDFIRQSINTLVSDARHRKGGVGSTGEYLLPGLCIAKGLEPFLPSYQHALMNGTPELRQSAATGLGELVLLSSATALRPYLIKLTGPLIRIAGDRFPGHVKAAILQTLEILLTKGGVALKPFLPQLQTTFVKALNDTASEVRTRGATALSKLVALSPRVDPLIAELTEKLRTTTAGIREANLIAVSSIVETVGDKISAPVKSGLQDALLELLDSQEDTLRERASKCVANVVVASDADEGAASVLSIGLVDAAKSSAALAQLPWTRRHSACVFLEVVLQKNPEWIAGDVASQVASSLALLAADEHIAVRSTALKAIAALVKQNLAQADAFIPILVDGIKHPNKDVSKTAAKIVKRLAKKDPAATRAHSNVLVPAVFQIIKSNNIAVKITAERALLYLLEVQTRPETLATFVRGADAMEGKVIAEYARRVLTKLRPDSGDESE</sequence>
<reference evidence="5" key="3">
    <citation type="submission" date="2015-02" db="UniProtKB">
        <authorList>
            <consortium name="EnsemblProtists"/>
        </authorList>
    </citation>
    <scope>IDENTIFICATION</scope>
    <source>
        <strain evidence="5">DAOM BR144</strain>
    </source>
</reference>
<reference evidence="6" key="1">
    <citation type="journal article" date="2010" name="Genome Biol.">
        <title>Genome sequence of the necrotrophic plant pathogen Pythium ultimum reveals original pathogenicity mechanisms and effector repertoire.</title>
        <authorList>
            <person name="Levesque C.A."/>
            <person name="Brouwer H."/>
            <person name="Cano L."/>
            <person name="Hamilton J.P."/>
            <person name="Holt C."/>
            <person name="Huitema E."/>
            <person name="Raffaele S."/>
            <person name="Robideau G.P."/>
            <person name="Thines M."/>
            <person name="Win J."/>
            <person name="Zerillo M.M."/>
            <person name="Beakes G.W."/>
            <person name="Boore J.L."/>
            <person name="Busam D."/>
            <person name="Dumas B."/>
            <person name="Ferriera S."/>
            <person name="Fuerstenberg S.I."/>
            <person name="Gachon C.M."/>
            <person name="Gaulin E."/>
            <person name="Govers F."/>
            <person name="Grenville-Briggs L."/>
            <person name="Horner N."/>
            <person name="Hostetler J."/>
            <person name="Jiang R.H."/>
            <person name="Johnson J."/>
            <person name="Krajaejun T."/>
            <person name="Lin H."/>
            <person name="Meijer H.J."/>
            <person name="Moore B."/>
            <person name="Morris P."/>
            <person name="Phuntmart V."/>
            <person name="Puiu D."/>
            <person name="Shetty J."/>
            <person name="Stajich J.E."/>
            <person name="Tripathy S."/>
            <person name="Wawra S."/>
            <person name="van West P."/>
            <person name="Whitty B.R."/>
            <person name="Coutinho P.M."/>
            <person name="Henrissat B."/>
            <person name="Martin F."/>
            <person name="Thomas P.D."/>
            <person name="Tyler B.M."/>
            <person name="De Vries R.P."/>
            <person name="Kamoun S."/>
            <person name="Yandell M."/>
            <person name="Tisserat N."/>
            <person name="Buell C.R."/>
        </authorList>
    </citation>
    <scope>NUCLEOTIDE SEQUENCE</scope>
    <source>
        <strain evidence="6">DAOM:BR144</strain>
    </source>
</reference>
<dbReference type="STRING" id="431595.K3WKL7"/>
<dbReference type="eggNOG" id="KOG1242">
    <property type="taxonomic scope" value="Eukaryota"/>
</dbReference>
<dbReference type="EnsemblProtists" id="PYU1_T005509">
    <property type="protein sequence ID" value="PYU1_T005509"/>
    <property type="gene ID" value="PYU1_G005498"/>
</dbReference>
<feature type="repeat" description="HEAT" evidence="2">
    <location>
        <begin position="948"/>
        <end position="985"/>
    </location>
</feature>
<keyword evidence="6" id="KW-1185">Reference proteome</keyword>
<evidence type="ECO:0000256" key="2">
    <source>
        <dbReference type="PROSITE-ProRule" id="PRU00103"/>
    </source>
</evidence>
<feature type="domain" description="TOG" evidence="4">
    <location>
        <begin position="1679"/>
        <end position="1908"/>
    </location>
</feature>